<comment type="caution">
    <text evidence="1">The sequence shown here is derived from an EMBL/GenBank/DDBJ whole genome shotgun (WGS) entry which is preliminary data.</text>
</comment>
<keyword evidence="2" id="KW-1185">Reference proteome</keyword>
<evidence type="ECO:0000313" key="2">
    <source>
        <dbReference type="Proteomes" id="UP000838686"/>
    </source>
</evidence>
<evidence type="ECO:0000313" key="1">
    <source>
        <dbReference type="EMBL" id="CAH1201390.1"/>
    </source>
</evidence>
<name>A0ABN8G6K7_9BACL</name>
<dbReference type="Proteomes" id="UP000838686">
    <property type="component" value="Unassembled WGS sequence"/>
</dbReference>
<dbReference type="RefSeq" id="WP_236339939.1">
    <property type="nucleotide sequence ID" value="NZ_CAKMMF010000007.1"/>
</dbReference>
<proteinExistence type="predicted"/>
<dbReference type="EMBL" id="CAKMMF010000007">
    <property type="protein sequence ID" value="CAH1201390.1"/>
    <property type="molecule type" value="Genomic_DNA"/>
</dbReference>
<accession>A0ABN8G6K7</accession>
<organism evidence="1 2">
    <name type="scientific">Paenibacillus plantiphilus</name>
    <dbReference type="NCBI Taxonomy" id="2905650"/>
    <lineage>
        <taxon>Bacteria</taxon>
        <taxon>Bacillati</taxon>
        <taxon>Bacillota</taxon>
        <taxon>Bacilli</taxon>
        <taxon>Bacillales</taxon>
        <taxon>Paenibacillaceae</taxon>
        <taxon>Paenibacillus</taxon>
    </lineage>
</organism>
<protein>
    <submittedName>
        <fullName evidence="1">Uncharacterized protein</fullName>
    </submittedName>
</protein>
<sequence length="101" mass="12041">MKSLENTFQILTDERANHVSSHLRAHHDQFKLLSHKCTDYFNTLKTNLPDDFHDLLFQYEEHMNYLHSISQDLIYKQGLKDGAGLIKYLFFEQFNDFSKLT</sequence>
<reference evidence="1" key="1">
    <citation type="submission" date="2022-01" db="EMBL/GenBank/DDBJ databases">
        <authorList>
            <person name="Criscuolo A."/>
        </authorList>
    </citation>
    <scope>NUCLEOTIDE SEQUENCE</scope>
    <source>
        <strain evidence="1">CIP111893</strain>
    </source>
</reference>
<gene>
    <name evidence="1" type="ORF">PAECIP111893_01597</name>
</gene>